<gene>
    <name evidence="1" type="ORF">AWB64_01576</name>
</gene>
<dbReference type="EMBL" id="FCOC02000003">
    <property type="protein sequence ID" value="SAL21399.1"/>
    <property type="molecule type" value="Genomic_DNA"/>
</dbReference>
<sequence>MTARSNECPEINRFFANTPDLRHAEFRHNGPVCPARSGRRVHFYVTGVDPSDGPVAGMGDGFIGIAKAQIRWKKTVRDEFAIA</sequence>
<organism evidence="1 2">
    <name type="scientific">Caballeronia sordidicola</name>
    <name type="common">Burkholderia sordidicola</name>
    <dbReference type="NCBI Taxonomy" id="196367"/>
    <lineage>
        <taxon>Bacteria</taxon>
        <taxon>Pseudomonadati</taxon>
        <taxon>Pseudomonadota</taxon>
        <taxon>Betaproteobacteria</taxon>
        <taxon>Burkholderiales</taxon>
        <taxon>Burkholderiaceae</taxon>
        <taxon>Caballeronia</taxon>
    </lineage>
</organism>
<evidence type="ECO:0000313" key="2">
    <source>
        <dbReference type="Proteomes" id="UP000054893"/>
    </source>
</evidence>
<accession>A0A158FPT5</accession>
<evidence type="ECO:0000313" key="1">
    <source>
        <dbReference type="EMBL" id="SAL21399.1"/>
    </source>
</evidence>
<dbReference type="AlphaFoldDB" id="A0A158FPT5"/>
<reference evidence="1 2" key="1">
    <citation type="submission" date="2016-01" db="EMBL/GenBank/DDBJ databases">
        <authorList>
            <person name="Oliw E.H."/>
        </authorList>
    </citation>
    <scope>NUCLEOTIDE SEQUENCE [LARGE SCALE GENOMIC DNA]</scope>
    <source>
        <strain evidence="1">LMG 22029</strain>
    </source>
</reference>
<proteinExistence type="predicted"/>
<name>A0A158FPT5_CABSO</name>
<protein>
    <submittedName>
        <fullName evidence="1">Uncharacterized protein</fullName>
    </submittedName>
</protein>
<dbReference type="Proteomes" id="UP000054893">
    <property type="component" value="Unassembled WGS sequence"/>
</dbReference>